<evidence type="ECO:0000313" key="5">
    <source>
        <dbReference type="EMBL" id="OON82896.1"/>
    </source>
</evidence>
<dbReference type="RefSeq" id="WP_077964235.1">
    <property type="nucleotide sequence ID" value="NZ_CP045178.1"/>
</dbReference>
<evidence type="ECO:0000256" key="3">
    <source>
        <dbReference type="ARBA" id="ARBA00023163"/>
    </source>
</evidence>
<accession>A0A1V4AFU3</accession>
<keyword evidence="6" id="KW-1185">Reference proteome</keyword>
<dbReference type="SMART" id="SM00354">
    <property type="entry name" value="HTH_LACI"/>
    <property type="match status" value="1"/>
</dbReference>
<dbReference type="SUPFAM" id="SSF53822">
    <property type="entry name" value="Periplasmic binding protein-like I"/>
    <property type="match status" value="1"/>
</dbReference>
<dbReference type="STRING" id="83656.B1H18_02465"/>
<evidence type="ECO:0000256" key="1">
    <source>
        <dbReference type="ARBA" id="ARBA00023015"/>
    </source>
</evidence>
<dbReference type="PANTHER" id="PTHR30146">
    <property type="entry name" value="LACI-RELATED TRANSCRIPTIONAL REPRESSOR"/>
    <property type="match status" value="1"/>
</dbReference>
<sequence>MKDVAALAGVSPKTVSNVINGFVHVTPATRDRVKDAIRHLGYRPNTSARNLRRGRTGMVGLIVPELDIPYFAELARCFLEAAAGRFTILIEQTLGEREREEAVLAALGGKVVDGIVLSPLTLRGTELMDRLAGTPVVLIGERPSGGLADHVAVDNIRAARDAVQHLIGLGRGRIAAVGVRSEPFVGTPLLRLTGYREALHAAGLPGDRGLECETPGYHRRHGADAMTALLDRGERPDAVFCFNDALALGVLRVLHERGLRVPEDIAVIGFDDVDEGRFSVPSLSSVSPDKTAVAERALALLQERIETPSAPVREIVIGHRLRVRESTGVREGTGTGGGTP</sequence>
<dbReference type="OrthoDB" id="2854648at2"/>
<keyword evidence="2" id="KW-0238">DNA-binding</keyword>
<dbReference type="PANTHER" id="PTHR30146:SF109">
    <property type="entry name" value="HTH-TYPE TRANSCRIPTIONAL REGULATOR GALS"/>
    <property type="match status" value="1"/>
</dbReference>
<comment type="caution">
    <text evidence="5">The sequence shown here is derived from an EMBL/GenBank/DDBJ whole genome shotgun (WGS) entry which is preliminary data.</text>
</comment>
<dbReference type="InterPro" id="IPR010982">
    <property type="entry name" value="Lambda_DNA-bd_dom_sf"/>
</dbReference>
<proteinExistence type="predicted"/>
<keyword evidence="1" id="KW-0805">Transcription regulation</keyword>
<dbReference type="CDD" id="cd01392">
    <property type="entry name" value="HTH_LacI"/>
    <property type="match status" value="1"/>
</dbReference>
<dbReference type="SUPFAM" id="SSF47413">
    <property type="entry name" value="lambda repressor-like DNA-binding domains"/>
    <property type="match status" value="1"/>
</dbReference>
<dbReference type="Pfam" id="PF00356">
    <property type="entry name" value="LacI"/>
    <property type="match status" value="1"/>
</dbReference>
<dbReference type="InterPro" id="IPR000843">
    <property type="entry name" value="HTH_LacI"/>
</dbReference>
<gene>
    <name evidence="5" type="ORF">B1H18_02465</name>
</gene>
<feature type="domain" description="HTH lacI-type" evidence="4">
    <location>
        <begin position="1"/>
        <end position="53"/>
    </location>
</feature>
<dbReference type="Gene3D" id="1.10.260.40">
    <property type="entry name" value="lambda repressor-like DNA-binding domains"/>
    <property type="match status" value="1"/>
</dbReference>
<dbReference type="Pfam" id="PF13377">
    <property type="entry name" value="Peripla_BP_3"/>
    <property type="match status" value="1"/>
</dbReference>
<dbReference type="InterPro" id="IPR046335">
    <property type="entry name" value="LacI/GalR-like_sensor"/>
</dbReference>
<protein>
    <submittedName>
        <fullName evidence="5">LacI family transcriptional regulator</fullName>
    </submittedName>
</protein>
<evidence type="ECO:0000259" key="4">
    <source>
        <dbReference type="PROSITE" id="PS50932"/>
    </source>
</evidence>
<keyword evidence="3" id="KW-0804">Transcription</keyword>
<name>A0A1V4AFU3_9ACTN</name>
<evidence type="ECO:0000313" key="6">
    <source>
        <dbReference type="Proteomes" id="UP000190539"/>
    </source>
</evidence>
<dbReference type="InterPro" id="IPR028082">
    <property type="entry name" value="Peripla_BP_I"/>
</dbReference>
<dbReference type="Proteomes" id="UP000190539">
    <property type="component" value="Unassembled WGS sequence"/>
</dbReference>
<dbReference type="PROSITE" id="PS50932">
    <property type="entry name" value="HTH_LACI_2"/>
    <property type="match status" value="1"/>
</dbReference>
<dbReference type="AlphaFoldDB" id="A0A1V4AFU3"/>
<dbReference type="PROSITE" id="PS00356">
    <property type="entry name" value="HTH_LACI_1"/>
    <property type="match status" value="1"/>
</dbReference>
<dbReference type="CDD" id="cd06267">
    <property type="entry name" value="PBP1_LacI_sugar_binding-like"/>
    <property type="match status" value="1"/>
</dbReference>
<dbReference type="GO" id="GO:0003700">
    <property type="term" value="F:DNA-binding transcription factor activity"/>
    <property type="evidence" value="ECO:0007669"/>
    <property type="project" value="TreeGrafter"/>
</dbReference>
<dbReference type="GO" id="GO:0000976">
    <property type="term" value="F:transcription cis-regulatory region binding"/>
    <property type="evidence" value="ECO:0007669"/>
    <property type="project" value="TreeGrafter"/>
</dbReference>
<evidence type="ECO:0000256" key="2">
    <source>
        <dbReference type="ARBA" id="ARBA00023125"/>
    </source>
</evidence>
<organism evidence="5 6">
    <name type="scientific">Streptomyces tsukubensis</name>
    <dbReference type="NCBI Taxonomy" id="83656"/>
    <lineage>
        <taxon>Bacteria</taxon>
        <taxon>Bacillati</taxon>
        <taxon>Actinomycetota</taxon>
        <taxon>Actinomycetes</taxon>
        <taxon>Kitasatosporales</taxon>
        <taxon>Streptomycetaceae</taxon>
        <taxon>Streptomyces</taxon>
    </lineage>
</organism>
<reference evidence="5 6" key="1">
    <citation type="submission" date="2017-02" db="EMBL/GenBank/DDBJ databases">
        <title>Draft Genome Sequence of Streptomyces tsukubaensis F601, a Producer of the immunosuppressant tacrolimus FK506.</title>
        <authorList>
            <person name="Zong G."/>
            <person name="Zhong C."/>
            <person name="Fu J."/>
            <person name="Qin R."/>
            <person name="Cao G."/>
        </authorList>
    </citation>
    <scope>NUCLEOTIDE SEQUENCE [LARGE SCALE GENOMIC DNA]</scope>
    <source>
        <strain evidence="5 6">F601</strain>
    </source>
</reference>
<dbReference type="Gene3D" id="3.40.50.2300">
    <property type="match status" value="2"/>
</dbReference>
<dbReference type="EMBL" id="MVFC01000001">
    <property type="protein sequence ID" value="OON82896.1"/>
    <property type="molecule type" value="Genomic_DNA"/>
</dbReference>